<evidence type="ECO:0000313" key="1">
    <source>
        <dbReference type="EMBL" id="MCQ4924872.1"/>
    </source>
</evidence>
<dbReference type="RefSeq" id="WP_256312462.1">
    <property type="nucleotide sequence ID" value="NZ_JANGAC010000016.1"/>
</dbReference>
<organism evidence="1 2">
    <name type="scientific">Tissierella carlieri</name>
    <dbReference type="NCBI Taxonomy" id="689904"/>
    <lineage>
        <taxon>Bacteria</taxon>
        <taxon>Bacillati</taxon>
        <taxon>Bacillota</taxon>
        <taxon>Tissierellia</taxon>
        <taxon>Tissierellales</taxon>
        <taxon>Tissierellaceae</taxon>
        <taxon>Tissierella</taxon>
    </lineage>
</organism>
<sequence>MSKCTFCGREEDEKTVFVGGYEILESCTDCKEEIEKEDKEMTFLDLLKSNLELDCDLIIGDVDMPASFVWTEEDKITDYGIQKYEEIMKSKYTILSNSNIEIHCENHILGADFCYAAAGYISSTEYEKIFVHD</sequence>
<keyword evidence="2" id="KW-1185">Reference proteome</keyword>
<comment type="caution">
    <text evidence="1">The sequence shown here is derived from an EMBL/GenBank/DDBJ whole genome shotgun (WGS) entry which is preliminary data.</text>
</comment>
<reference evidence="1 2" key="1">
    <citation type="submission" date="2022-06" db="EMBL/GenBank/DDBJ databases">
        <title>Isolation of gut microbiota from human fecal samples.</title>
        <authorList>
            <person name="Pamer E.G."/>
            <person name="Barat B."/>
            <person name="Waligurski E."/>
            <person name="Medina S."/>
            <person name="Paddock L."/>
            <person name="Mostad J."/>
        </authorList>
    </citation>
    <scope>NUCLEOTIDE SEQUENCE [LARGE SCALE GENOMIC DNA]</scope>
    <source>
        <strain evidence="1 2">DFI.7.95</strain>
    </source>
</reference>
<evidence type="ECO:0000313" key="2">
    <source>
        <dbReference type="Proteomes" id="UP001524478"/>
    </source>
</evidence>
<dbReference type="Proteomes" id="UP001524478">
    <property type="component" value="Unassembled WGS sequence"/>
</dbReference>
<protein>
    <submittedName>
        <fullName evidence="1">Uncharacterized protein</fullName>
    </submittedName>
</protein>
<proteinExistence type="predicted"/>
<dbReference type="EMBL" id="JANGAC010000016">
    <property type="protein sequence ID" value="MCQ4924872.1"/>
    <property type="molecule type" value="Genomic_DNA"/>
</dbReference>
<name>A0ABT1SG34_9FIRM</name>
<gene>
    <name evidence="1" type="ORF">NE686_17350</name>
</gene>
<accession>A0ABT1SG34</accession>